<proteinExistence type="predicted"/>
<dbReference type="EMBL" id="LVEN01000038">
    <property type="protein sequence ID" value="OCB71179.1"/>
    <property type="molecule type" value="Genomic_DNA"/>
</dbReference>
<evidence type="ECO:0000259" key="1">
    <source>
        <dbReference type="Pfam" id="PF20296"/>
    </source>
</evidence>
<sequence>MNEFKNIDKIKPETLLALTREILEQSDDFCYIEGVQPFLMSFEDQKYHVYVKNISSAYFSDRDTTTRAQLPVKSEFDSIKLSPNPFIFLGYDGVNDVFVCWNFHVAKERLNVGKSVSFYSRTFFQSEVKDGELVRRRLKNGDLPVLFKRSNIIDFFKNINTFFTPNLVQEKDNNENINIYEVSEIEQDIFKDGKLLKINNVQLLNEINPYLKSSRLLSAAQIVGKYYNNKYPSMELTDWINLVRSIEN</sequence>
<organism evidence="2 3">
    <name type="scientific">Flavobacterium piscis</name>
    <dbReference type="NCBI Taxonomy" id="1114874"/>
    <lineage>
        <taxon>Bacteria</taxon>
        <taxon>Pseudomonadati</taxon>
        <taxon>Bacteroidota</taxon>
        <taxon>Flavobacteriia</taxon>
        <taxon>Flavobacteriales</taxon>
        <taxon>Flavobacteriaceae</taxon>
        <taxon>Flavobacterium</taxon>
    </lineage>
</organism>
<accession>A0ABX2XFI7</accession>
<dbReference type="RefSeq" id="WP_065450700.1">
    <property type="nucleotide sequence ID" value="NZ_LVEN01000038.1"/>
</dbReference>
<evidence type="ECO:0000313" key="2">
    <source>
        <dbReference type="EMBL" id="OCB71179.1"/>
    </source>
</evidence>
<gene>
    <name evidence="2" type="ORF">FLP_16845</name>
</gene>
<keyword evidence="3" id="KW-1185">Reference proteome</keyword>
<protein>
    <recommendedName>
        <fullName evidence="1">Methylase-associated X1 domain-containing protein</fullName>
    </recommendedName>
</protein>
<dbReference type="Pfam" id="PF20296">
    <property type="entry name" value="MTaX1"/>
    <property type="match status" value="1"/>
</dbReference>
<feature type="domain" description="Methylase-associated X1" evidence="1">
    <location>
        <begin position="46"/>
        <end position="156"/>
    </location>
</feature>
<dbReference type="InterPro" id="IPR046894">
    <property type="entry name" value="MTaX1"/>
</dbReference>
<reference evidence="3" key="1">
    <citation type="submission" date="2016-03" db="EMBL/GenBank/DDBJ databases">
        <title>Draft genome sequence of Paenibacillus glacialis DSM 22343.</title>
        <authorList>
            <person name="Shin S.-K."/>
            <person name="Yi H."/>
        </authorList>
    </citation>
    <scope>NUCLEOTIDE SEQUENCE [LARGE SCALE GENOMIC DNA]</scope>
    <source>
        <strain evidence="3">CCUG 60099</strain>
    </source>
</reference>
<name>A0ABX2XFI7_9FLAO</name>
<dbReference type="Proteomes" id="UP000093343">
    <property type="component" value="Unassembled WGS sequence"/>
</dbReference>
<comment type="caution">
    <text evidence="2">The sequence shown here is derived from an EMBL/GenBank/DDBJ whole genome shotgun (WGS) entry which is preliminary data.</text>
</comment>
<evidence type="ECO:0000313" key="3">
    <source>
        <dbReference type="Proteomes" id="UP000093343"/>
    </source>
</evidence>